<evidence type="ECO:0000256" key="1">
    <source>
        <dbReference type="SAM" id="MobiDB-lite"/>
    </source>
</evidence>
<gene>
    <name evidence="2" type="ORF">MCYG_01063</name>
</gene>
<dbReference type="eggNOG" id="ENOG502S13E">
    <property type="taxonomic scope" value="Eukaryota"/>
</dbReference>
<dbReference type="HOGENOM" id="CLU_023110_0_0_1"/>
<evidence type="ECO:0000313" key="2">
    <source>
        <dbReference type="EMBL" id="EEQ28175.1"/>
    </source>
</evidence>
<feature type="compositionally biased region" description="Acidic residues" evidence="1">
    <location>
        <begin position="150"/>
        <end position="187"/>
    </location>
</feature>
<dbReference type="OMA" id="MTCHEMM"/>
<dbReference type="GeneID" id="9228334"/>
<evidence type="ECO:0000313" key="3">
    <source>
        <dbReference type="Proteomes" id="UP000002035"/>
    </source>
</evidence>
<feature type="compositionally biased region" description="Basic and acidic residues" evidence="1">
    <location>
        <begin position="139"/>
        <end position="149"/>
    </location>
</feature>
<accession>C5FEE1</accession>
<protein>
    <submittedName>
        <fullName evidence="2">Uncharacterized protein</fullName>
    </submittedName>
</protein>
<dbReference type="VEuPathDB" id="FungiDB:MCYG_01063"/>
<keyword evidence="3" id="KW-1185">Reference proteome</keyword>
<name>C5FEE1_ARTOC</name>
<feature type="region of interest" description="Disordered" evidence="1">
    <location>
        <begin position="89"/>
        <end position="118"/>
    </location>
</feature>
<dbReference type="Proteomes" id="UP000002035">
    <property type="component" value="Unassembled WGS sequence"/>
</dbReference>
<reference evidence="3" key="1">
    <citation type="journal article" date="2012" name="MBio">
        <title>Comparative genome analysis of Trichophyton rubrum and related dermatophytes reveals candidate genes involved in infection.</title>
        <authorList>
            <person name="Martinez D.A."/>
            <person name="Oliver B.G."/>
            <person name="Graeser Y."/>
            <person name="Goldberg J.M."/>
            <person name="Li W."/>
            <person name="Martinez-Rossi N.M."/>
            <person name="Monod M."/>
            <person name="Shelest E."/>
            <person name="Barton R.C."/>
            <person name="Birch E."/>
            <person name="Brakhage A.A."/>
            <person name="Chen Z."/>
            <person name="Gurr S.J."/>
            <person name="Heiman D."/>
            <person name="Heitman J."/>
            <person name="Kosti I."/>
            <person name="Rossi A."/>
            <person name="Saif S."/>
            <person name="Samalova M."/>
            <person name="Saunders C.W."/>
            <person name="Shea T."/>
            <person name="Summerbell R.C."/>
            <person name="Xu J."/>
            <person name="Young S."/>
            <person name="Zeng Q."/>
            <person name="Birren B.W."/>
            <person name="Cuomo C.A."/>
            <person name="White T.C."/>
        </authorList>
    </citation>
    <scope>NUCLEOTIDE SEQUENCE [LARGE SCALE GENOMIC DNA]</scope>
    <source>
        <strain evidence="3">ATCC MYA-4605 / CBS 113480</strain>
    </source>
</reference>
<dbReference type="OrthoDB" id="4199007at2759"/>
<organism evidence="2 3">
    <name type="scientific">Arthroderma otae (strain ATCC MYA-4605 / CBS 113480)</name>
    <name type="common">Microsporum canis</name>
    <dbReference type="NCBI Taxonomy" id="554155"/>
    <lineage>
        <taxon>Eukaryota</taxon>
        <taxon>Fungi</taxon>
        <taxon>Dikarya</taxon>
        <taxon>Ascomycota</taxon>
        <taxon>Pezizomycotina</taxon>
        <taxon>Eurotiomycetes</taxon>
        <taxon>Eurotiomycetidae</taxon>
        <taxon>Onygenales</taxon>
        <taxon>Arthrodermataceae</taxon>
        <taxon>Microsporum</taxon>
    </lineage>
</organism>
<proteinExistence type="predicted"/>
<feature type="region of interest" description="Disordered" evidence="1">
    <location>
        <begin position="139"/>
        <end position="197"/>
    </location>
</feature>
<dbReference type="AlphaFoldDB" id="C5FEE1"/>
<dbReference type="RefSeq" id="XP_002850959.1">
    <property type="nucleotide sequence ID" value="XM_002850913.1"/>
</dbReference>
<sequence length="437" mass="49584">MSAFHYLDLSGRRRLGAIDPYERSYLSDEPKDTVTTIIAPEYTSTPMVRSSTLSFSDSSVSTLSSDLKSEVQLMLREDGQFRFQQNPQELLQSDGENGDDEFSDGTDTDSFGSVDEQQGGVDISHLSTLPSPAEAHVDHPVAKKCHDENEWGDNDDDEDEDDEDEEGEEDNEDNEDEDENDDEEGFESDASYSDHECSVNGDEVVEDLGLEDEFSFISFSRSVHFAPTLETVIPTETYDWEMEPPTEPLPEMTLQEKIQIALAAKAKSLDPASFALYEDYDDPDEHSRDHLDLDKQLLTAYINGLRTISNHVCKVVLRSRTLPKDSKGIEGVEPDTKIYVNEYLDRISQLLQNFFPNLVDEDKFDDILESTTTAVSFDNEDKVIYRSGFTDARRLIQSALEETLDVEDMYMADDVTRWLASELIEPLCHRAMRLDKY</sequence>
<feature type="compositionally biased region" description="Acidic residues" evidence="1">
    <location>
        <begin position="96"/>
        <end position="107"/>
    </location>
</feature>
<dbReference type="EMBL" id="DS995701">
    <property type="protein sequence ID" value="EEQ28175.1"/>
    <property type="molecule type" value="Genomic_DNA"/>
</dbReference>